<dbReference type="AlphaFoldDB" id="A0A160NV37"/>
<evidence type="ECO:0000313" key="3">
    <source>
        <dbReference type="Proteomes" id="UP000217676"/>
    </source>
</evidence>
<evidence type="ECO:0000313" key="2">
    <source>
        <dbReference type="EMBL" id="BAU81440.1"/>
    </source>
</evidence>
<feature type="region of interest" description="Disordered" evidence="1">
    <location>
        <begin position="44"/>
        <end position="96"/>
    </location>
</feature>
<protein>
    <submittedName>
        <fullName evidence="2">Uncharacterized protein</fullName>
    </submittedName>
</protein>
<gene>
    <name evidence="2" type="ORF">SLA_0485</name>
</gene>
<evidence type="ECO:0000256" key="1">
    <source>
        <dbReference type="SAM" id="MobiDB-lite"/>
    </source>
</evidence>
<sequence length="96" mass="10419">MVGGDEVAAGDRDHRLFLDVVLREEPSQTQDAALQRGLGRGGLFLTPDGLAQPGGRDHLARPDQQGGQQGRRLGRWQDDHVASVGDAERTEQLEAH</sequence>
<accession>A0A160NV37</accession>
<reference evidence="2 3" key="1">
    <citation type="journal article" date="2016" name="Genome Announc.">
        <title>Complete Genome Sequence of Thiostrepton-Producing Streptomyces laurentii ATCC 31255.</title>
        <authorList>
            <person name="Doi K."/>
            <person name="Fujino Y."/>
            <person name="Nagayoshi Y."/>
            <person name="Ohshima T."/>
            <person name="Ogata S."/>
        </authorList>
    </citation>
    <scope>NUCLEOTIDE SEQUENCE [LARGE SCALE GENOMIC DNA]</scope>
    <source>
        <strain evidence="2 3">ATCC 31255</strain>
    </source>
</reference>
<dbReference type="Proteomes" id="UP000217676">
    <property type="component" value="Chromosome"/>
</dbReference>
<proteinExistence type="predicted"/>
<organism evidence="2 3">
    <name type="scientific">Streptomyces laurentii</name>
    <dbReference type="NCBI Taxonomy" id="39478"/>
    <lineage>
        <taxon>Bacteria</taxon>
        <taxon>Bacillati</taxon>
        <taxon>Actinomycetota</taxon>
        <taxon>Actinomycetes</taxon>
        <taxon>Kitasatosporales</taxon>
        <taxon>Streptomycetaceae</taxon>
        <taxon>Streptomyces</taxon>
    </lineage>
</organism>
<dbReference type="KEGG" id="slau:SLA_0485"/>
<dbReference type="EMBL" id="AP017424">
    <property type="protein sequence ID" value="BAU81440.1"/>
    <property type="molecule type" value="Genomic_DNA"/>
</dbReference>
<keyword evidence="3" id="KW-1185">Reference proteome</keyword>
<name>A0A160NV37_STRLU</name>
<feature type="compositionally biased region" description="Basic and acidic residues" evidence="1">
    <location>
        <begin position="75"/>
        <end position="96"/>
    </location>
</feature>